<evidence type="ECO:0000313" key="1">
    <source>
        <dbReference type="Proteomes" id="UP000887578"/>
    </source>
</evidence>
<dbReference type="Proteomes" id="UP000887578">
    <property type="component" value="Unplaced"/>
</dbReference>
<reference evidence="2" key="1">
    <citation type="submission" date="2022-11" db="UniProtKB">
        <authorList>
            <consortium name="WormBaseParasite"/>
        </authorList>
    </citation>
    <scope>IDENTIFICATION</scope>
</reference>
<organism evidence="1 2">
    <name type="scientific">Panagrolaimus davidi</name>
    <dbReference type="NCBI Taxonomy" id="227884"/>
    <lineage>
        <taxon>Eukaryota</taxon>
        <taxon>Metazoa</taxon>
        <taxon>Ecdysozoa</taxon>
        <taxon>Nematoda</taxon>
        <taxon>Chromadorea</taxon>
        <taxon>Rhabditida</taxon>
        <taxon>Tylenchina</taxon>
        <taxon>Panagrolaimomorpha</taxon>
        <taxon>Panagrolaimoidea</taxon>
        <taxon>Panagrolaimidae</taxon>
        <taxon>Panagrolaimus</taxon>
    </lineage>
</organism>
<dbReference type="AlphaFoldDB" id="A0A914PPP6"/>
<evidence type="ECO:0000313" key="2">
    <source>
        <dbReference type="WBParaSite" id="PDA_v2.g20524.t1"/>
    </source>
</evidence>
<keyword evidence="1" id="KW-1185">Reference proteome</keyword>
<protein>
    <submittedName>
        <fullName evidence="2">Uncharacterized protein</fullName>
    </submittedName>
</protein>
<name>A0A914PPP6_9BILA</name>
<sequence length="444" mass="51653">MCEIFCSVQNSRREEYFVVAKCEDELVKVSVIGYKSKKIITEYEVTADSAMAFLESVENIFDRKCKAFILDIFNFKPVGYSHGIKFAYELRNKLNSANFCNFFYSGHSLFTSGLFISSKIKPSKNDIFLCLFIEDDQILITEYLFTDRGGYDQTREENIEKANEKLAIDLREKILRGLNPKNIIVYGSCKNSSMMRKLKLEIFPNRKIKRFDANIKKESIKHLLKISKYVRDRKIVKYHVIPKCAKKYQIYIGDSLVSSMNVDFGENLPRKFDEFLPKIKKDLHLVCYDKMGEKGKVIYSVRLDYQNLHRSKLLFSVDRESFPSIHIIPQILDVIYDLPTKLNETLSKRIPVIVLCDNFTVICAVKKGETYYSFLDEWNGIYGTNASMYVNGLRRLFGFEAMSMKKRRPANCLTDIIQIMSEPDLGNVEDQVFKDGFDREAVVW</sequence>
<proteinExistence type="predicted"/>
<dbReference type="WBParaSite" id="PDA_v2.g20524.t1">
    <property type="protein sequence ID" value="PDA_v2.g20524.t1"/>
    <property type="gene ID" value="PDA_v2.g20524"/>
</dbReference>
<accession>A0A914PPP6</accession>